<evidence type="ECO:0000313" key="3">
    <source>
        <dbReference type="Proteomes" id="UP000053748"/>
    </source>
</evidence>
<protein>
    <recommendedName>
        <fullName evidence="1">Tip attachment protein J domain-containing protein</fullName>
    </recommendedName>
</protein>
<keyword evidence="3" id="KW-1185">Reference proteome</keyword>
<name>A0A2J9VKS5_VIBMI</name>
<dbReference type="AlphaFoldDB" id="A0A2J9VKS5"/>
<dbReference type="RefSeq" id="WP_000533469.1">
    <property type="nucleotide sequence ID" value="NZ_CAWMSS010000002.1"/>
</dbReference>
<reference evidence="2" key="1">
    <citation type="submission" date="2017-12" db="EMBL/GenBank/DDBJ databases">
        <title>FDA dAtabase for Regulatory Grade micrObial Sequences (FDA-ARGOS): Supporting development and validation of Infectious Disease Dx tests.</title>
        <authorList>
            <person name="Hoffmann M."/>
            <person name="Allard M."/>
            <person name="Evans P."/>
            <person name="Brown E."/>
            <person name="Tallon L.J."/>
            <person name="Sadzewicz L."/>
            <person name="Sengamalay N."/>
            <person name="Ott S."/>
            <person name="Godinez A."/>
            <person name="Nagaraj S."/>
            <person name="Vavikolanu K."/>
            <person name="Aluvathingal J."/>
            <person name="Nadendla S."/>
            <person name="Hobson J."/>
            <person name="Sichtig H."/>
        </authorList>
    </citation>
    <scope>NUCLEOTIDE SEQUENCE [LARGE SCALE GENOMIC DNA]</scope>
    <source>
        <strain evidence="2">FDAARGOS_113</strain>
    </source>
</reference>
<dbReference type="Proteomes" id="UP000053748">
    <property type="component" value="Unassembled WGS sequence"/>
</dbReference>
<dbReference type="InterPro" id="IPR032876">
    <property type="entry name" value="J_dom"/>
</dbReference>
<sequence>MGRPSSQVVGRRWFWGQHLVLCHGPIDAIRKIWFGEKIGFASVIQTNQRIRIDQPYLFGDRDTYGGVVGNIDVLLGTPNQPVNDYLAEHCGSEVNGQRVCSAFRYLSSLVFRKTEMGNSSYPPAVSVEVERIRTGWNGQPIWYIAKAQIGNGGMNPAHMLRELIECPEWGTGNSNIDDAAFQRCADALFAENFGLHAFWTKQQPVEDFVKDICRHINGYVFTDESSGKITMRLARDDYQPDNLPILDSQHIRTVRNVSRRTQADVVNTLTVNYTHPDTYDKAAVTVINSAMVHATGRSVGESINMPMIHDGQLAQRVGMRELKVLSAQLLTAEIYCDTTAAKLQPGDVIRVVFPPAGLNHIMRVQSKRRGGMSKPEIKLDVMQDIFTAATGNYAPPPPTEWDNPISAPQPIAVQSLIELPFWALANSMDVATLAALPDYVGYIAWLGKKPSGDTLGADLYLNNAATWRFVERAGFASVTSLSAPLDKSSTSAQLNQSTVIASSLPALALIDNELVAITHINGDRVTLIRGVLDSEPASHIANAPIILINGYAIREQFVLGESVQARVLTITPKGRLEENQATTLMTTLKSRAHLPLPPCNVKLNGQLWPVSLTLPVTITWSHRNRLSQTVSPDKLQSWFATGAPEQGTNTEVQIINADTGQQIHSQELTTTSFEITDVLAPQSITNIKIKLTTKRDGKACLNSFEWVFKRDLTPQV</sequence>
<evidence type="ECO:0000313" key="2">
    <source>
        <dbReference type="EMBL" id="PNM64322.1"/>
    </source>
</evidence>
<feature type="domain" description="Tip attachment protein J" evidence="1">
    <location>
        <begin position="201"/>
        <end position="354"/>
    </location>
</feature>
<dbReference type="EMBL" id="LOSJ02000001">
    <property type="protein sequence ID" value="PNM64322.1"/>
    <property type="molecule type" value="Genomic_DNA"/>
</dbReference>
<proteinExistence type="predicted"/>
<comment type="caution">
    <text evidence="2">The sequence shown here is derived from an EMBL/GenBank/DDBJ whole genome shotgun (WGS) entry which is preliminary data.</text>
</comment>
<gene>
    <name evidence="2" type="ORF">AL544_005260</name>
</gene>
<dbReference type="OrthoDB" id="5917852at2"/>
<accession>A0A2J9VKS5</accession>
<organism evidence="2 3">
    <name type="scientific">Vibrio mimicus</name>
    <dbReference type="NCBI Taxonomy" id="674"/>
    <lineage>
        <taxon>Bacteria</taxon>
        <taxon>Pseudomonadati</taxon>
        <taxon>Pseudomonadota</taxon>
        <taxon>Gammaproteobacteria</taxon>
        <taxon>Vibrionales</taxon>
        <taxon>Vibrionaceae</taxon>
        <taxon>Vibrio</taxon>
    </lineage>
</organism>
<dbReference type="Pfam" id="PF13550">
    <property type="entry name" value="Phage-tail_3"/>
    <property type="match status" value="1"/>
</dbReference>
<evidence type="ECO:0000259" key="1">
    <source>
        <dbReference type="Pfam" id="PF13550"/>
    </source>
</evidence>